<reference evidence="2 3" key="2">
    <citation type="journal article" date="2018" name="Int. J. Syst. Evol. Microbiol.">
        <title>Marinobacterium aestuarii sp. nov., a benzene-degrading marine bacterium isolated from estuary sediment.</title>
        <authorList>
            <person name="Bae S.S."/>
            <person name="Jung J."/>
            <person name="Chung D."/>
            <person name="Baek K."/>
        </authorList>
    </citation>
    <scope>NUCLEOTIDE SEQUENCE [LARGE SCALE GENOMIC DNA]</scope>
    <source>
        <strain evidence="2 3">ST58-10</strain>
    </source>
</reference>
<keyword evidence="3" id="KW-1185">Reference proteome</keyword>
<proteinExistence type="predicted"/>
<sequence>MFLNNVINGADKKAGSYSGSTQSHLIDVWDLLGLILVAGLSIYIWFDQAGAPGPDTLLHSDGDSAAASATNIRSSQSTTTILPAPLGQKQESRSASHRYLDTELADNSGQSRTADKVIERLALLQQRPAWTLTSFDLDNLMKDLDLLVDQGSTAIEAIRQFLRRSLDVDLGAWDGAEKLEPPSLRLALFEVLHRIGGNGVEAIWFEELRATTNPLEIQTLGRYLDEYRPGLYDREILSSAREALSLATAQGNSDRDIAPLFQVFENYGDSSLIPDLEQVPEMWWGRYAAVTLAGLPDGTGLSSLRDRLALDSPRTNLGARFALQLLAQSAEYPEAQVALMDTVHQQQIPDALWREIAWTIAGTYQVQFNNPKAKVKNEPQNTSPAAIYSVNKFISFGPGGNQVLFGVRYAMPQLTREQMAQRLDLIDTLLLETNSPVAQQVLQQAFETIWSAYNEEGKW</sequence>
<evidence type="ECO:0000256" key="1">
    <source>
        <dbReference type="SAM" id="MobiDB-lite"/>
    </source>
</evidence>
<evidence type="ECO:0000313" key="2">
    <source>
        <dbReference type="EMBL" id="ANG63769.1"/>
    </source>
</evidence>
<evidence type="ECO:0000313" key="3">
    <source>
        <dbReference type="Proteomes" id="UP000078070"/>
    </source>
</evidence>
<feature type="compositionally biased region" description="Polar residues" evidence="1">
    <location>
        <begin position="70"/>
        <end position="81"/>
    </location>
</feature>
<feature type="region of interest" description="Disordered" evidence="1">
    <location>
        <begin position="70"/>
        <end position="95"/>
    </location>
</feature>
<name>A0A1A9F1Z7_9GAMM</name>
<reference evidence="3" key="1">
    <citation type="submission" date="2016-05" db="EMBL/GenBank/DDBJ databases">
        <authorList>
            <person name="Baek K."/>
            <person name="Yang S.-J."/>
        </authorList>
    </citation>
    <scope>NUCLEOTIDE SEQUENCE [LARGE SCALE GENOMIC DNA]</scope>
    <source>
        <strain evidence="3">ST58-10</strain>
    </source>
</reference>
<dbReference type="EMBL" id="CP015839">
    <property type="protein sequence ID" value="ANG63769.1"/>
    <property type="molecule type" value="Genomic_DNA"/>
</dbReference>
<dbReference type="KEGG" id="mars:A8C75_15665"/>
<accession>A0A1A9F1Z7</accession>
<gene>
    <name evidence="2" type="ORF">A8C75_15665</name>
</gene>
<dbReference type="OrthoDB" id="7059018at2"/>
<dbReference type="AlphaFoldDB" id="A0A1A9F1Z7"/>
<dbReference type="Proteomes" id="UP000078070">
    <property type="component" value="Chromosome"/>
</dbReference>
<organism evidence="2 3">
    <name type="scientific">Marinobacterium aestuarii</name>
    <dbReference type="NCBI Taxonomy" id="1821621"/>
    <lineage>
        <taxon>Bacteria</taxon>
        <taxon>Pseudomonadati</taxon>
        <taxon>Pseudomonadota</taxon>
        <taxon>Gammaproteobacteria</taxon>
        <taxon>Oceanospirillales</taxon>
        <taxon>Oceanospirillaceae</taxon>
        <taxon>Marinobacterium</taxon>
    </lineage>
</organism>
<dbReference type="RefSeq" id="WP_067384446.1">
    <property type="nucleotide sequence ID" value="NZ_CP015839.1"/>
</dbReference>
<protein>
    <submittedName>
        <fullName evidence="2">Uncharacterized protein</fullName>
    </submittedName>
</protein>